<dbReference type="SMART" id="SM00335">
    <property type="entry name" value="ANX"/>
    <property type="match status" value="4"/>
</dbReference>
<keyword evidence="2" id="KW-0677">Repeat</keyword>
<dbReference type="PROSITE" id="PS51897">
    <property type="entry name" value="ANNEXIN_2"/>
    <property type="match status" value="3"/>
</dbReference>
<feature type="region of interest" description="Disordered" evidence="4">
    <location>
        <begin position="1"/>
        <end position="137"/>
    </location>
</feature>
<dbReference type="Gene3D" id="1.10.220.10">
    <property type="entry name" value="Annexin"/>
    <property type="match status" value="4"/>
</dbReference>
<protein>
    <submittedName>
        <fullName evidence="5">Annexin</fullName>
    </submittedName>
</protein>
<reference evidence="5 6" key="1">
    <citation type="journal article" date="2018" name="Nat. Ecol. Evol.">
        <title>Pezizomycetes genomes reveal the molecular basis of ectomycorrhizal truffle lifestyle.</title>
        <authorList>
            <person name="Murat C."/>
            <person name="Payen T."/>
            <person name="Noel B."/>
            <person name="Kuo A."/>
            <person name="Morin E."/>
            <person name="Chen J."/>
            <person name="Kohler A."/>
            <person name="Krizsan K."/>
            <person name="Balestrini R."/>
            <person name="Da Silva C."/>
            <person name="Montanini B."/>
            <person name="Hainaut M."/>
            <person name="Levati E."/>
            <person name="Barry K.W."/>
            <person name="Belfiori B."/>
            <person name="Cichocki N."/>
            <person name="Clum A."/>
            <person name="Dockter R.B."/>
            <person name="Fauchery L."/>
            <person name="Guy J."/>
            <person name="Iotti M."/>
            <person name="Le Tacon F."/>
            <person name="Lindquist E.A."/>
            <person name="Lipzen A."/>
            <person name="Malagnac F."/>
            <person name="Mello A."/>
            <person name="Molinier V."/>
            <person name="Miyauchi S."/>
            <person name="Poulain J."/>
            <person name="Riccioni C."/>
            <person name="Rubini A."/>
            <person name="Sitrit Y."/>
            <person name="Splivallo R."/>
            <person name="Traeger S."/>
            <person name="Wang M."/>
            <person name="Zifcakova L."/>
            <person name="Wipf D."/>
            <person name="Zambonelli A."/>
            <person name="Paolocci F."/>
            <person name="Nowrousian M."/>
            <person name="Ottonello S."/>
            <person name="Baldrian P."/>
            <person name="Spatafora J.W."/>
            <person name="Henrissat B."/>
            <person name="Nagy L.G."/>
            <person name="Aury J.M."/>
            <person name="Wincker P."/>
            <person name="Grigoriev I.V."/>
            <person name="Bonfante P."/>
            <person name="Martin F.M."/>
        </authorList>
    </citation>
    <scope>NUCLEOTIDE SEQUENCE [LARGE SCALE GENOMIC DNA]</scope>
    <source>
        <strain evidence="5 6">CCBAS932</strain>
    </source>
</reference>
<accession>A0A3N4KEC9</accession>
<keyword evidence="3" id="KW-0041">Annexin</keyword>
<gene>
    <name evidence="5" type="ORF">P167DRAFT_495129</name>
</gene>
<proteinExistence type="inferred from homology"/>
<feature type="compositionally biased region" description="Pro residues" evidence="4">
    <location>
        <begin position="1"/>
        <end position="42"/>
    </location>
</feature>
<dbReference type="InterPro" id="IPR018502">
    <property type="entry name" value="Annexin_repeat"/>
</dbReference>
<dbReference type="AlphaFoldDB" id="A0A3N4KEC9"/>
<dbReference type="GO" id="GO:0005634">
    <property type="term" value="C:nucleus"/>
    <property type="evidence" value="ECO:0007669"/>
    <property type="project" value="TreeGrafter"/>
</dbReference>
<dbReference type="SUPFAM" id="SSF47874">
    <property type="entry name" value="Annexin"/>
    <property type="match status" value="1"/>
</dbReference>
<dbReference type="InterPro" id="IPR037104">
    <property type="entry name" value="Annexin_sf"/>
</dbReference>
<evidence type="ECO:0000256" key="1">
    <source>
        <dbReference type="ARBA" id="ARBA00007831"/>
    </source>
</evidence>
<name>A0A3N4KEC9_9PEZI</name>
<feature type="compositionally biased region" description="Pro residues" evidence="4">
    <location>
        <begin position="51"/>
        <end position="97"/>
    </location>
</feature>
<dbReference type="InParanoid" id="A0A3N4KEC9"/>
<dbReference type="STRING" id="1392247.A0A3N4KEC9"/>
<dbReference type="GO" id="GO:0001786">
    <property type="term" value="F:phosphatidylserine binding"/>
    <property type="evidence" value="ECO:0007669"/>
    <property type="project" value="TreeGrafter"/>
</dbReference>
<dbReference type="InterPro" id="IPR001464">
    <property type="entry name" value="Annexin"/>
</dbReference>
<dbReference type="GO" id="GO:0005544">
    <property type="term" value="F:calcium-dependent phospholipid binding"/>
    <property type="evidence" value="ECO:0007669"/>
    <property type="project" value="InterPro"/>
</dbReference>
<dbReference type="PRINTS" id="PR00196">
    <property type="entry name" value="ANNEXIN"/>
</dbReference>
<dbReference type="EMBL" id="ML119174">
    <property type="protein sequence ID" value="RPB07838.1"/>
    <property type="molecule type" value="Genomic_DNA"/>
</dbReference>
<evidence type="ECO:0000256" key="3">
    <source>
        <dbReference type="ARBA" id="ARBA00023216"/>
    </source>
</evidence>
<dbReference type="GO" id="GO:0012506">
    <property type="term" value="C:vesicle membrane"/>
    <property type="evidence" value="ECO:0007669"/>
    <property type="project" value="TreeGrafter"/>
</dbReference>
<dbReference type="PANTHER" id="PTHR10502">
    <property type="entry name" value="ANNEXIN"/>
    <property type="match status" value="1"/>
</dbReference>
<feature type="compositionally biased region" description="Pro residues" evidence="4">
    <location>
        <begin position="108"/>
        <end position="119"/>
    </location>
</feature>
<dbReference type="Proteomes" id="UP000277580">
    <property type="component" value="Unassembled WGS sequence"/>
</dbReference>
<organism evidence="5 6">
    <name type="scientific">Morchella conica CCBAS932</name>
    <dbReference type="NCBI Taxonomy" id="1392247"/>
    <lineage>
        <taxon>Eukaryota</taxon>
        <taxon>Fungi</taxon>
        <taxon>Dikarya</taxon>
        <taxon>Ascomycota</taxon>
        <taxon>Pezizomycotina</taxon>
        <taxon>Pezizomycetes</taxon>
        <taxon>Pezizales</taxon>
        <taxon>Morchellaceae</taxon>
        <taxon>Morchella</taxon>
    </lineage>
</organism>
<dbReference type="GO" id="GO:0005509">
    <property type="term" value="F:calcium ion binding"/>
    <property type="evidence" value="ECO:0007669"/>
    <property type="project" value="InterPro"/>
</dbReference>
<dbReference type="PANTHER" id="PTHR10502:SF102">
    <property type="entry name" value="ANNEXIN B11"/>
    <property type="match status" value="1"/>
</dbReference>
<evidence type="ECO:0000313" key="6">
    <source>
        <dbReference type="Proteomes" id="UP000277580"/>
    </source>
</evidence>
<dbReference type="GO" id="GO:0005737">
    <property type="term" value="C:cytoplasm"/>
    <property type="evidence" value="ECO:0007669"/>
    <property type="project" value="TreeGrafter"/>
</dbReference>
<evidence type="ECO:0000256" key="2">
    <source>
        <dbReference type="ARBA" id="ARBA00022737"/>
    </source>
</evidence>
<dbReference type="GO" id="GO:0005886">
    <property type="term" value="C:plasma membrane"/>
    <property type="evidence" value="ECO:0007669"/>
    <property type="project" value="TreeGrafter"/>
</dbReference>
<dbReference type="OrthoDB" id="37886at2759"/>
<sequence>MAYYQQPPPGNYPPPQQQQQQQPPPGGYPPYQQPYGAPPSPYMPQQQQWGQPPPPGGYQQPPPPSPGFQGPPTPGYPPPHSPGFPPPSPGYGYPPAPLVHRDSNGYHPPAPPQGFPPPQQASYLNPLGVGGGPPPPIAHTFPPVAPRIIPTADIDIIYKACKGFGTDEKALISVFGYREGDVIDAIREQYSTHTKRDLITTIEKETSGNFRTALKAVAYGPSECDVFFANLAIAGFGTNESMLTESIMGRTNAEVNRMKTIYPLRYKESLEAAVRGDLSMKTEKLFMMALSGQRIEDWEPINPQVVANDAAAIHNACAGLGTDELLVCSVLTRASEPYLRALATEYKNRHKTDLVKLIKKEFSGHMQDALVYIVEGALNRPTRDAILLEASMKGIGTRDELLISRLVRMHWNKHHFELVKREFKRLYGRDLQQRVKGETSGDYGKLMVALCS</sequence>
<keyword evidence="6" id="KW-1185">Reference proteome</keyword>
<evidence type="ECO:0000313" key="5">
    <source>
        <dbReference type="EMBL" id="RPB07838.1"/>
    </source>
</evidence>
<dbReference type="Pfam" id="PF00191">
    <property type="entry name" value="Annexin"/>
    <property type="match status" value="4"/>
</dbReference>
<evidence type="ECO:0000256" key="4">
    <source>
        <dbReference type="SAM" id="MobiDB-lite"/>
    </source>
</evidence>
<comment type="similarity">
    <text evidence="1">Belongs to the annexin family.</text>
</comment>